<accession>A0ABQ7TD00</accession>
<name>A0ABQ7TD00_PHRPL</name>
<organism evidence="4 5">
    <name type="scientific">Phrynosoma platyrhinos</name>
    <name type="common">Desert horned lizard</name>
    <dbReference type="NCBI Taxonomy" id="52577"/>
    <lineage>
        <taxon>Eukaryota</taxon>
        <taxon>Metazoa</taxon>
        <taxon>Chordata</taxon>
        <taxon>Craniata</taxon>
        <taxon>Vertebrata</taxon>
        <taxon>Euteleostomi</taxon>
        <taxon>Lepidosauria</taxon>
        <taxon>Squamata</taxon>
        <taxon>Bifurcata</taxon>
        <taxon>Unidentata</taxon>
        <taxon>Episquamata</taxon>
        <taxon>Toxicofera</taxon>
        <taxon>Iguania</taxon>
        <taxon>Phrynosomatidae</taxon>
        <taxon>Phrynosomatinae</taxon>
        <taxon>Phrynosoma</taxon>
    </lineage>
</organism>
<comment type="caution">
    <text evidence="4">The sequence shown here is derived from an EMBL/GenBank/DDBJ whole genome shotgun (WGS) entry which is preliminary data.</text>
</comment>
<evidence type="ECO:0000256" key="2">
    <source>
        <dbReference type="SAM" id="Phobius"/>
    </source>
</evidence>
<gene>
    <name evidence="4" type="ORF">JD844_002423</name>
</gene>
<feature type="transmembrane region" description="Helical" evidence="2">
    <location>
        <begin position="250"/>
        <end position="271"/>
    </location>
</feature>
<dbReference type="Proteomes" id="UP000826234">
    <property type="component" value="Unassembled WGS sequence"/>
</dbReference>
<feature type="signal peptide" evidence="3">
    <location>
        <begin position="1"/>
        <end position="16"/>
    </location>
</feature>
<keyword evidence="3" id="KW-0732">Signal</keyword>
<feature type="chain" id="PRO_5045558051" description="Prostate androgen-regulated mucin-like protein 1" evidence="3">
    <location>
        <begin position="17"/>
        <end position="301"/>
    </location>
</feature>
<evidence type="ECO:0000256" key="3">
    <source>
        <dbReference type="SAM" id="SignalP"/>
    </source>
</evidence>
<evidence type="ECO:0008006" key="6">
    <source>
        <dbReference type="Google" id="ProtNLM"/>
    </source>
</evidence>
<proteinExistence type="predicted"/>
<dbReference type="EMBL" id="JAIPUX010000521">
    <property type="protein sequence ID" value="KAH0627053.1"/>
    <property type="molecule type" value="Genomic_DNA"/>
</dbReference>
<reference evidence="4 5" key="1">
    <citation type="journal article" date="2022" name="Gigascience">
        <title>A chromosome-level genome assembly and annotation of the desert horned lizard, Phrynosoma platyrhinos, provides insight into chromosomal rearrangements among reptiles.</title>
        <authorList>
            <person name="Koochekian N."/>
            <person name="Ascanio A."/>
            <person name="Farleigh K."/>
            <person name="Card D.C."/>
            <person name="Schield D.R."/>
            <person name="Castoe T.A."/>
            <person name="Jezkova T."/>
        </authorList>
    </citation>
    <scope>NUCLEOTIDE SEQUENCE [LARGE SCALE GENOMIC DNA]</scope>
    <source>
        <strain evidence="4">NK-2021</strain>
    </source>
</reference>
<dbReference type="Pfam" id="PF17061">
    <property type="entry name" value="PARM"/>
    <property type="match status" value="1"/>
</dbReference>
<protein>
    <recommendedName>
        <fullName evidence="6">Prostate androgen-regulated mucin-like protein 1</fullName>
    </recommendedName>
</protein>
<dbReference type="InterPro" id="IPR031431">
    <property type="entry name" value="PARM1"/>
</dbReference>
<keyword evidence="5" id="KW-1185">Reference proteome</keyword>
<dbReference type="PANTHER" id="PTHR35453">
    <property type="entry name" value="PROSTATE ANDROGEN-REGULATED MUCIN-LIKE PROTEIN 1"/>
    <property type="match status" value="1"/>
</dbReference>
<feature type="region of interest" description="Disordered" evidence="1">
    <location>
        <begin position="69"/>
        <end position="88"/>
    </location>
</feature>
<keyword evidence="2" id="KW-1133">Transmembrane helix</keyword>
<keyword evidence="2" id="KW-0472">Membrane</keyword>
<feature type="region of interest" description="Disordered" evidence="1">
    <location>
        <begin position="95"/>
        <end position="123"/>
    </location>
</feature>
<evidence type="ECO:0000313" key="5">
    <source>
        <dbReference type="Proteomes" id="UP000826234"/>
    </source>
</evidence>
<keyword evidence="2" id="KW-0812">Transmembrane</keyword>
<dbReference type="PANTHER" id="PTHR35453:SF1">
    <property type="entry name" value="PROSTATE ANDROGEN-REGULATED MUCIN-LIKE PROTEIN 1"/>
    <property type="match status" value="1"/>
</dbReference>
<feature type="compositionally biased region" description="Polar residues" evidence="1">
    <location>
        <begin position="72"/>
        <end position="88"/>
    </location>
</feature>
<evidence type="ECO:0000313" key="4">
    <source>
        <dbReference type="EMBL" id="KAH0627053.1"/>
    </source>
</evidence>
<evidence type="ECO:0000256" key="1">
    <source>
        <dbReference type="SAM" id="MobiDB-lite"/>
    </source>
</evidence>
<sequence>MYVCMFIYAGLNICCASSTSVPTSSTVSPSSIFTSGIMEPGHVTTTPSNGIPASTRLPATPLTSLSLRTTLGDSTQTTSAGTTAPGTKIEVSTTTPLLGTSDMSISTAPQPSTGLQSTEHPNTSVISVPSAKTENFTHSQTLAFTSSQSLHESSTIISPSDITKLSTVDVTQLPSTETSVPVATSKKVHTMEVTSGKTHVPSTSSGPLESFTSSEVTSKVSLETLPAEGTTFSAGITIEEVQRALSPGSIAAITITVIAVVLLVFGIAAFLKIRHSSYGRLFDDHDYGSWGNYNNPLYDDS</sequence>